<protein>
    <submittedName>
        <fullName evidence="3">Uncharacterized protein</fullName>
    </submittedName>
</protein>
<dbReference type="RefSeq" id="WP_349231164.1">
    <property type="nucleotide sequence ID" value="NZ_JBBMFK010000005.1"/>
</dbReference>
<evidence type="ECO:0000256" key="1">
    <source>
        <dbReference type="SAM" id="MobiDB-lite"/>
    </source>
</evidence>
<accession>A0ABV1E7B0</accession>
<feature type="compositionally biased region" description="Polar residues" evidence="1">
    <location>
        <begin position="48"/>
        <end position="62"/>
    </location>
</feature>
<proteinExistence type="predicted"/>
<evidence type="ECO:0000313" key="4">
    <source>
        <dbReference type="Proteomes" id="UP001464378"/>
    </source>
</evidence>
<organism evidence="3 4">
    <name type="scientific">Pseudoflavonifractor intestinihominis</name>
    <dbReference type="NCBI Taxonomy" id="3133171"/>
    <lineage>
        <taxon>Bacteria</taxon>
        <taxon>Bacillati</taxon>
        <taxon>Bacillota</taxon>
        <taxon>Clostridia</taxon>
        <taxon>Eubacteriales</taxon>
        <taxon>Oscillospiraceae</taxon>
        <taxon>Pseudoflavonifractor</taxon>
    </lineage>
</organism>
<gene>
    <name evidence="3" type="ORF">WMO64_04585</name>
</gene>
<comment type="caution">
    <text evidence="3">The sequence shown here is derived from an EMBL/GenBank/DDBJ whole genome shotgun (WGS) entry which is preliminary data.</text>
</comment>
<sequence length="379" mass="41236">MKRLTALFQAGVVRPDRRRPTALAAVLAAVVLMASACTFGAPADASHPAQSENPDNSPQPTETAAAELPEDWSQVSGRLYRRGWQVDYQLAVPEEYSGDIERGITSVALGMEGCSLVLLAENEVPREAAVLGGKMVRIENLDADGKPIEDGTASDSEDSDAIVCTGWYIPLDGERRLRLLWPTEETELGEQVAATITWSGLENNPEPDLPLPTAEQMGLTGDAAVLFDALQAQYADPEQIPVRSRPNDVMIPSFTIWDSYEEDGDTVLVCSVNERFYYTVQLDGSCDGWGGGGSPTAFRGRYDEDGTFQVTEIIAAADGEGYAASIRRLCGPLEELADWLISGEGEQPEPIWDEMSDQNEMMRIYLAELGRMVMAGAFD</sequence>
<feature type="signal peptide" evidence="2">
    <location>
        <begin position="1"/>
        <end position="43"/>
    </location>
</feature>
<dbReference type="Proteomes" id="UP001464378">
    <property type="component" value="Unassembled WGS sequence"/>
</dbReference>
<keyword evidence="4" id="KW-1185">Reference proteome</keyword>
<dbReference type="EMBL" id="JBBMFK010000005">
    <property type="protein sequence ID" value="MEQ2442739.1"/>
    <property type="molecule type" value="Genomic_DNA"/>
</dbReference>
<feature type="chain" id="PRO_5045531895" evidence="2">
    <location>
        <begin position="44"/>
        <end position="379"/>
    </location>
</feature>
<evidence type="ECO:0000313" key="3">
    <source>
        <dbReference type="EMBL" id="MEQ2442739.1"/>
    </source>
</evidence>
<feature type="region of interest" description="Disordered" evidence="1">
    <location>
        <begin position="42"/>
        <end position="69"/>
    </location>
</feature>
<name>A0ABV1E7B0_9FIRM</name>
<evidence type="ECO:0000256" key="2">
    <source>
        <dbReference type="SAM" id="SignalP"/>
    </source>
</evidence>
<reference evidence="3 4" key="1">
    <citation type="submission" date="2024-03" db="EMBL/GenBank/DDBJ databases">
        <title>Human intestinal bacterial collection.</title>
        <authorList>
            <person name="Pauvert C."/>
            <person name="Hitch T.C.A."/>
            <person name="Clavel T."/>
        </authorList>
    </citation>
    <scope>NUCLEOTIDE SEQUENCE [LARGE SCALE GENOMIC DNA]</scope>
    <source>
        <strain evidence="3 4">CLA-AP-H29</strain>
    </source>
</reference>
<keyword evidence="2" id="KW-0732">Signal</keyword>